<dbReference type="PANTHER" id="PTHR48075:SF5">
    <property type="entry name" value="3-HYDROXYBUTYRYL-COA DEHYDROGENASE"/>
    <property type="match status" value="1"/>
</dbReference>
<dbReference type="Pfam" id="PF02737">
    <property type="entry name" value="3HCDH_N"/>
    <property type="match status" value="1"/>
</dbReference>
<protein>
    <submittedName>
        <fullName evidence="4">3-hydroxyacyl-CoA dehydrogenase</fullName>
    </submittedName>
</protein>
<feature type="domain" description="3-hydroxyacyl-CoA dehydrogenase C-terminal" evidence="2">
    <location>
        <begin position="191"/>
        <end position="253"/>
    </location>
</feature>
<dbReference type="GO" id="GO:0070403">
    <property type="term" value="F:NAD+ binding"/>
    <property type="evidence" value="ECO:0007669"/>
    <property type="project" value="InterPro"/>
</dbReference>
<dbReference type="AlphaFoldDB" id="A0A809QVP0"/>
<evidence type="ECO:0000259" key="2">
    <source>
        <dbReference type="Pfam" id="PF00725"/>
    </source>
</evidence>
<dbReference type="InterPro" id="IPR036291">
    <property type="entry name" value="NAD(P)-bd_dom_sf"/>
</dbReference>
<evidence type="ECO:0000256" key="1">
    <source>
        <dbReference type="ARBA" id="ARBA00023002"/>
    </source>
</evidence>
<gene>
    <name evidence="4" type="ORF">DSYM_02090</name>
</gene>
<dbReference type="Proteomes" id="UP000662914">
    <property type="component" value="Chromosome"/>
</dbReference>
<dbReference type="KEGG" id="ddz:DSYM_02090"/>
<evidence type="ECO:0000259" key="3">
    <source>
        <dbReference type="Pfam" id="PF02737"/>
    </source>
</evidence>
<accession>A0A809QVP0</accession>
<dbReference type="InterPro" id="IPR008927">
    <property type="entry name" value="6-PGluconate_DH-like_C_sf"/>
</dbReference>
<dbReference type="InterPro" id="IPR006108">
    <property type="entry name" value="3HC_DH_C"/>
</dbReference>
<reference evidence="4" key="1">
    <citation type="journal article" name="DNA Res.">
        <title>The physiological potential of anammox bacteria as revealed by their core genome structure.</title>
        <authorList>
            <person name="Okubo T."/>
            <person name="Toyoda A."/>
            <person name="Fukuhara K."/>
            <person name="Uchiyama I."/>
            <person name="Harigaya Y."/>
            <person name="Kuroiwa M."/>
            <person name="Suzuki T."/>
            <person name="Murakami Y."/>
            <person name="Suwa Y."/>
            <person name="Takami H."/>
        </authorList>
    </citation>
    <scope>NUCLEOTIDE SEQUENCE</scope>
    <source>
        <strain evidence="4">317325-3</strain>
    </source>
</reference>
<organism evidence="4 5">
    <name type="scientific">Candidatus Desulfobacillus denitrificans</name>
    <dbReference type="NCBI Taxonomy" id="2608985"/>
    <lineage>
        <taxon>Bacteria</taxon>
        <taxon>Pseudomonadati</taxon>
        <taxon>Pseudomonadota</taxon>
        <taxon>Betaproteobacteria</taxon>
        <taxon>Candidatus Desulfobacillus</taxon>
    </lineage>
</organism>
<evidence type="ECO:0000313" key="5">
    <source>
        <dbReference type="Proteomes" id="UP000662914"/>
    </source>
</evidence>
<dbReference type="SUPFAM" id="SSF51735">
    <property type="entry name" value="NAD(P)-binding Rossmann-fold domains"/>
    <property type="match status" value="1"/>
</dbReference>
<dbReference type="EMBL" id="AP021857">
    <property type="protein sequence ID" value="BBO19510.1"/>
    <property type="molecule type" value="Genomic_DNA"/>
</dbReference>
<dbReference type="GO" id="GO:0006631">
    <property type="term" value="P:fatty acid metabolic process"/>
    <property type="evidence" value="ECO:0007669"/>
    <property type="project" value="InterPro"/>
</dbReference>
<dbReference type="PANTHER" id="PTHR48075">
    <property type="entry name" value="3-HYDROXYACYL-COA DEHYDROGENASE FAMILY PROTEIN"/>
    <property type="match status" value="1"/>
</dbReference>
<proteinExistence type="predicted"/>
<feature type="domain" description="3-hydroxyacyl-CoA dehydrogenase NAD binding" evidence="3">
    <location>
        <begin position="12"/>
        <end position="186"/>
    </location>
</feature>
<dbReference type="Gene3D" id="3.40.50.720">
    <property type="entry name" value="NAD(P)-binding Rossmann-like Domain"/>
    <property type="match status" value="1"/>
</dbReference>
<dbReference type="Gene3D" id="1.10.1040.10">
    <property type="entry name" value="N-(1-d-carboxylethyl)-l-norvaline Dehydrogenase, domain 2"/>
    <property type="match status" value="1"/>
</dbReference>
<dbReference type="Pfam" id="PF00725">
    <property type="entry name" value="3HCDH"/>
    <property type="match status" value="1"/>
</dbReference>
<dbReference type="InterPro" id="IPR013328">
    <property type="entry name" value="6PGD_dom2"/>
</dbReference>
<dbReference type="InterPro" id="IPR006176">
    <property type="entry name" value="3-OHacyl-CoA_DH_NAD-bd"/>
</dbReference>
<sequence length="326" mass="34929">MPKVLADQARRVTVVGTGVIGTSWAAHFLARGFEVVATDPAPGAAARLRESLDRLWPALERLGLAPGASRSRLRFADDLDESLRDTGFVQENTQENLEAKQRLIGDIDVATPAGVLIASSSSGLLPSDLQKLCRQDPGRVLIGHPFHPPHLMPLVEVVGGRLTDPGALERAMDFYRAAGKKPIRLRQELPGHVANRLQAALWREAFSLVERGAATVEDIDTAIMHGPGLRWAILGPFLTLHLTGGAGGMAGILDHLGPSVEAWWAQFTTPRLTSELKRAVSEDVVALAETMGGASVEARRDALLIELLALKAGRMNALAEGPDDAK</sequence>
<evidence type="ECO:0000313" key="4">
    <source>
        <dbReference type="EMBL" id="BBO19510.1"/>
    </source>
</evidence>
<name>A0A809QVP0_9PROT</name>
<dbReference type="GO" id="GO:0016616">
    <property type="term" value="F:oxidoreductase activity, acting on the CH-OH group of donors, NAD or NADP as acceptor"/>
    <property type="evidence" value="ECO:0007669"/>
    <property type="project" value="InterPro"/>
</dbReference>
<dbReference type="SUPFAM" id="SSF48179">
    <property type="entry name" value="6-phosphogluconate dehydrogenase C-terminal domain-like"/>
    <property type="match status" value="1"/>
</dbReference>
<keyword evidence="1" id="KW-0560">Oxidoreductase</keyword>